<dbReference type="Pfam" id="PF04851">
    <property type="entry name" value="ResIII"/>
    <property type="match status" value="1"/>
</dbReference>
<dbReference type="EMBL" id="CAXLJM020000075">
    <property type="protein sequence ID" value="CAL8128925.1"/>
    <property type="molecule type" value="Genomic_DNA"/>
</dbReference>
<dbReference type="InterPro" id="IPR014001">
    <property type="entry name" value="Helicase_ATP-bd"/>
</dbReference>
<dbReference type="SUPFAM" id="SSF52540">
    <property type="entry name" value="P-loop containing nucleoside triphosphate hydrolases"/>
    <property type="match status" value="2"/>
</dbReference>
<protein>
    <recommendedName>
        <fullName evidence="1">Helicase ATP-binding domain-containing protein</fullName>
    </recommendedName>
</protein>
<dbReference type="InterPro" id="IPR027417">
    <property type="entry name" value="P-loop_NTPase"/>
</dbReference>
<sequence>MTFDAIVEFFHARTSSKYEEKGKDFRNVLRKMMKNNIYSIFYSYQMEAVLETHRYLQMEDRSKSNVKGGQRLEFDPLLIIAPTGSGKSGIIVMLPYVLQSRKVLILTPSVLISKQLERAFGINKKEESFFQVTGFSKAGGKAGLDNILETGIVLKHPHEIGNRLPNLVIVNAQKFGGRSRLSLQYNDEKMVDDVEEFFGQFDTLIVDEAHHYPAKTWVTIVEQFQKPAEGLQKQIIFITATPYRSVGGKHKPILKNQHQRITYQIRSRDVEGKTVRRLNFVEKTKVSNLAKDIKALLKQNAKREPRIPKHQAIVLVSRQDEADSIAVQLNDAMKSTKFAVSIVGNCKKEEIQKRMEDFKKGRYEVAVN</sequence>
<evidence type="ECO:0000259" key="1">
    <source>
        <dbReference type="PROSITE" id="PS51192"/>
    </source>
</evidence>
<dbReference type="PROSITE" id="PS51192">
    <property type="entry name" value="HELICASE_ATP_BIND_1"/>
    <property type="match status" value="1"/>
</dbReference>
<evidence type="ECO:0000313" key="3">
    <source>
        <dbReference type="Proteomes" id="UP001642540"/>
    </source>
</evidence>
<dbReference type="SMART" id="SM00487">
    <property type="entry name" value="DEXDc"/>
    <property type="match status" value="1"/>
</dbReference>
<dbReference type="PANTHER" id="PTHR47396">
    <property type="entry name" value="TYPE I RESTRICTION ENZYME ECOKI R PROTEIN"/>
    <property type="match status" value="1"/>
</dbReference>
<proteinExistence type="predicted"/>
<comment type="caution">
    <text evidence="2">The sequence shown here is derived from an EMBL/GenBank/DDBJ whole genome shotgun (WGS) entry which is preliminary data.</text>
</comment>
<accession>A0ABP1RIT5</accession>
<organism evidence="2 3">
    <name type="scientific">Orchesella dallaii</name>
    <dbReference type="NCBI Taxonomy" id="48710"/>
    <lineage>
        <taxon>Eukaryota</taxon>
        <taxon>Metazoa</taxon>
        <taxon>Ecdysozoa</taxon>
        <taxon>Arthropoda</taxon>
        <taxon>Hexapoda</taxon>
        <taxon>Collembola</taxon>
        <taxon>Entomobryomorpha</taxon>
        <taxon>Entomobryoidea</taxon>
        <taxon>Orchesellidae</taxon>
        <taxon>Orchesellinae</taxon>
        <taxon>Orchesella</taxon>
    </lineage>
</organism>
<reference evidence="2 3" key="1">
    <citation type="submission" date="2024-08" db="EMBL/GenBank/DDBJ databases">
        <authorList>
            <person name="Cucini C."/>
            <person name="Frati F."/>
        </authorList>
    </citation>
    <scope>NUCLEOTIDE SEQUENCE [LARGE SCALE GENOMIC DNA]</scope>
</reference>
<dbReference type="InterPro" id="IPR006935">
    <property type="entry name" value="Helicase/UvrB_N"/>
</dbReference>
<dbReference type="Proteomes" id="UP001642540">
    <property type="component" value="Unassembled WGS sequence"/>
</dbReference>
<dbReference type="PANTHER" id="PTHR47396:SF1">
    <property type="entry name" value="ATP-DEPENDENT HELICASE IRC3-RELATED"/>
    <property type="match status" value="1"/>
</dbReference>
<keyword evidence="3" id="KW-1185">Reference proteome</keyword>
<dbReference type="Gene3D" id="3.40.50.300">
    <property type="entry name" value="P-loop containing nucleotide triphosphate hydrolases"/>
    <property type="match status" value="1"/>
</dbReference>
<gene>
    <name evidence="2" type="ORF">ODALV1_LOCUS22685</name>
</gene>
<feature type="domain" description="Helicase ATP-binding" evidence="1">
    <location>
        <begin position="68"/>
        <end position="260"/>
    </location>
</feature>
<dbReference type="InterPro" id="IPR050742">
    <property type="entry name" value="Helicase_Restrict-Modif_Enz"/>
</dbReference>
<evidence type="ECO:0000313" key="2">
    <source>
        <dbReference type="EMBL" id="CAL8128925.1"/>
    </source>
</evidence>
<name>A0ABP1RIT5_9HEXA</name>